<organism evidence="4 5">
    <name type="scientific">Polyangium jinanense</name>
    <dbReference type="NCBI Taxonomy" id="2829994"/>
    <lineage>
        <taxon>Bacteria</taxon>
        <taxon>Pseudomonadati</taxon>
        <taxon>Myxococcota</taxon>
        <taxon>Polyangia</taxon>
        <taxon>Polyangiales</taxon>
        <taxon>Polyangiaceae</taxon>
        <taxon>Polyangium</taxon>
    </lineage>
</organism>
<feature type="domain" description="SCP" evidence="3">
    <location>
        <begin position="41"/>
        <end position="179"/>
    </location>
</feature>
<dbReference type="PRINTS" id="PR00837">
    <property type="entry name" value="V5TPXLIKE"/>
</dbReference>
<evidence type="ECO:0000259" key="3">
    <source>
        <dbReference type="SMART" id="SM00198"/>
    </source>
</evidence>
<feature type="chain" id="PRO_5040823549" evidence="2">
    <location>
        <begin position="20"/>
        <end position="183"/>
    </location>
</feature>
<dbReference type="InterPro" id="IPR001283">
    <property type="entry name" value="CRISP-related"/>
</dbReference>
<dbReference type="Gene3D" id="3.40.33.10">
    <property type="entry name" value="CAP"/>
    <property type="match status" value="1"/>
</dbReference>
<feature type="signal peptide" evidence="2">
    <location>
        <begin position="1"/>
        <end position="19"/>
    </location>
</feature>
<keyword evidence="5" id="KW-1185">Reference proteome</keyword>
<dbReference type="FunFam" id="3.40.33.10:FF:000004">
    <property type="entry name" value="CAP, cysteine-rich secretory protein, antigen 5"/>
    <property type="match status" value="1"/>
</dbReference>
<dbReference type="InterPro" id="IPR018244">
    <property type="entry name" value="Allrgn_V5/Tpx1_CS"/>
</dbReference>
<reference evidence="4 5" key="1">
    <citation type="submission" date="2021-04" db="EMBL/GenBank/DDBJ databases">
        <title>Genome analysis of Polyangium sp.</title>
        <authorList>
            <person name="Li Y."/>
            <person name="Wang J."/>
        </authorList>
    </citation>
    <scope>NUCLEOTIDE SEQUENCE [LARGE SCALE GENOMIC DNA]</scope>
    <source>
        <strain evidence="4 5">SDU14</strain>
    </source>
</reference>
<dbReference type="EMBL" id="JAGTJJ010000004">
    <property type="protein sequence ID" value="MDC3981361.1"/>
    <property type="molecule type" value="Genomic_DNA"/>
</dbReference>
<keyword evidence="2" id="KW-0732">Signal</keyword>
<dbReference type="GO" id="GO:0005576">
    <property type="term" value="C:extracellular region"/>
    <property type="evidence" value="ECO:0007669"/>
    <property type="project" value="InterPro"/>
</dbReference>
<dbReference type="InterPro" id="IPR014044">
    <property type="entry name" value="CAP_dom"/>
</dbReference>
<accession>A0A9X3X4T1</accession>
<evidence type="ECO:0000256" key="2">
    <source>
        <dbReference type="SAM" id="SignalP"/>
    </source>
</evidence>
<evidence type="ECO:0000313" key="4">
    <source>
        <dbReference type="EMBL" id="MDC3981361.1"/>
    </source>
</evidence>
<dbReference type="RefSeq" id="WP_272419839.1">
    <property type="nucleotide sequence ID" value="NZ_JAGTJJ010000004.1"/>
</dbReference>
<dbReference type="AlphaFoldDB" id="A0A9X3X4T1"/>
<sequence length="183" mass="19421">MKRFSPFYGLVLVSFLVAAAGCSDDEGSGDSSGNTNGGEPASMQGITEAHNAARASVDPPAPEPLPPLVWSPELAAVAQAYAENCVWEHSSNDYGENLYASSNSSTAEQVVSNWVAEKADYIYSSNECSAVCGHYTQVVWAKTTKLGCGMAKCSKGSPLGGGDWEFWVCNYDPPGNYIGQKPY</sequence>
<dbReference type="Proteomes" id="UP001151081">
    <property type="component" value="Unassembled WGS sequence"/>
</dbReference>
<evidence type="ECO:0000313" key="5">
    <source>
        <dbReference type="Proteomes" id="UP001151081"/>
    </source>
</evidence>
<comment type="caution">
    <text evidence="4">The sequence shown here is derived from an EMBL/GenBank/DDBJ whole genome shotgun (WGS) entry which is preliminary data.</text>
</comment>
<dbReference type="SUPFAM" id="SSF55797">
    <property type="entry name" value="PR-1-like"/>
    <property type="match status" value="1"/>
</dbReference>
<dbReference type="InterPro" id="IPR035940">
    <property type="entry name" value="CAP_sf"/>
</dbReference>
<dbReference type="SMART" id="SM00198">
    <property type="entry name" value="SCP"/>
    <property type="match status" value="1"/>
</dbReference>
<dbReference type="PROSITE" id="PS01009">
    <property type="entry name" value="CRISP_1"/>
    <property type="match status" value="1"/>
</dbReference>
<feature type="region of interest" description="Disordered" evidence="1">
    <location>
        <begin position="24"/>
        <end position="43"/>
    </location>
</feature>
<dbReference type="PROSITE" id="PS51257">
    <property type="entry name" value="PROKAR_LIPOPROTEIN"/>
    <property type="match status" value="1"/>
</dbReference>
<gene>
    <name evidence="4" type="ORF">KEG57_12685</name>
</gene>
<dbReference type="Pfam" id="PF00188">
    <property type="entry name" value="CAP"/>
    <property type="match status" value="1"/>
</dbReference>
<dbReference type="PANTHER" id="PTHR10334">
    <property type="entry name" value="CYSTEINE-RICH SECRETORY PROTEIN-RELATED"/>
    <property type="match status" value="1"/>
</dbReference>
<name>A0A9X3X4T1_9BACT</name>
<protein>
    <submittedName>
        <fullName evidence="4">Fis family transcriptional regulator</fullName>
    </submittedName>
</protein>
<proteinExistence type="predicted"/>
<evidence type="ECO:0000256" key="1">
    <source>
        <dbReference type="SAM" id="MobiDB-lite"/>
    </source>
</evidence>